<organism evidence="5 6">
    <name type="scientific">Oceanispirochaeta crateris</name>
    <dbReference type="NCBI Taxonomy" id="2518645"/>
    <lineage>
        <taxon>Bacteria</taxon>
        <taxon>Pseudomonadati</taxon>
        <taxon>Spirochaetota</taxon>
        <taxon>Spirochaetia</taxon>
        <taxon>Spirochaetales</taxon>
        <taxon>Spirochaetaceae</taxon>
        <taxon>Oceanispirochaeta</taxon>
    </lineage>
</organism>
<dbReference type="GO" id="GO:0000976">
    <property type="term" value="F:transcription cis-regulatory region binding"/>
    <property type="evidence" value="ECO:0007669"/>
    <property type="project" value="TreeGrafter"/>
</dbReference>
<keyword evidence="3" id="KW-0804">Transcription</keyword>
<dbReference type="OrthoDB" id="9815017at2"/>
<accession>A0A5C1QQ72</accession>
<evidence type="ECO:0000256" key="3">
    <source>
        <dbReference type="ARBA" id="ARBA00023163"/>
    </source>
</evidence>
<dbReference type="InterPro" id="IPR046335">
    <property type="entry name" value="LacI/GalR-like_sensor"/>
</dbReference>
<evidence type="ECO:0000256" key="2">
    <source>
        <dbReference type="ARBA" id="ARBA00023125"/>
    </source>
</evidence>
<feature type="domain" description="HTH gntR-type" evidence="4">
    <location>
        <begin position="7"/>
        <end position="75"/>
    </location>
</feature>
<name>A0A5C1QQ72_9SPIO</name>
<dbReference type="KEGG" id="ock:EXM22_09885"/>
<dbReference type="InterPro" id="IPR036390">
    <property type="entry name" value="WH_DNA-bd_sf"/>
</dbReference>
<dbReference type="Gene3D" id="1.10.10.10">
    <property type="entry name" value="Winged helix-like DNA-binding domain superfamily/Winged helix DNA-binding domain"/>
    <property type="match status" value="1"/>
</dbReference>
<dbReference type="PANTHER" id="PTHR30146:SF109">
    <property type="entry name" value="HTH-TYPE TRANSCRIPTIONAL REGULATOR GALS"/>
    <property type="match status" value="1"/>
</dbReference>
<protein>
    <submittedName>
        <fullName evidence="5">GntR family transcriptional regulator</fullName>
    </submittedName>
</protein>
<evidence type="ECO:0000313" key="5">
    <source>
        <dbReference type="EMBL" id="QEN08282.1"/>
    </source>
</evidence>
<keyword evidence="2" id="KW-0238">DNA-binding</keyword>
<evidence type="ECO:0000313" key="6">
    <source>
        <dbReference type="Proteomes" id="UP000324209"/>
    </source>
</evidence>
<dbReference type="EMBL" id="CP036150">
    <property type="protein sequence ID" value="QEN08282.1"/>
    <property type="molecule type" value="Genomic_DNA"/>
</dbReference>
<gene>
    <name evidence="5" type="ORF">EXM22_09885</name>
</gene>
<sequence>MAKTKTPPLYQIIFDDLYEKIQKGVYKTGDKIPTEKELMVQYGTSRITASRAVIELEKKNYVRRQKAAGSFVTPQSMWEENSKNPMKNIQPSVAVIIPSSTSNIYIEMEVLQGIGISCRNLGFSLNLYTNESDETTMKSPYDFEKQLISELIEKGFVGAIIFPSSSNESPEIYNLMIRKNFPFVLLDRKVFGVEAPLVSSDNKNGFYSIVQYVISKGHKRIAFVSGNTHESSSRVERFYGYIKAMNDYKMEVKEQFIIHKLFPENLNHQYYSDLESKTLYNQNAIKAMLEQFFSNENPPTAIVATNDYIALNIMSVAGSLGYQIPEDISIAGFDQLSIGELITPQIATVAQDYLIMGQESVKLLNQIIHNPHKKVHDVVISTTLIPGRSIKEFKIHDNMDGL</sequence>
<dbReference type="SUPFAM" id="SSF53822">
    <property type="entry name" value="Periplasmic binding protein-like I"/>
    <property type="match status" value="1"/>
</dbReference>
<dbReference type="Gene3D" id="3.40.50.2300">
    <property type="match status" value="2"/>
</dbReference>
<dbReference type="InterPro" id="IPR028082">
    <property type="entry name" value="Peripla_BP_I"/>
</dbReference>
<dbReference type="Proteomes" id="UP000324209">
    <property type="component" value="Chromosome"/>
</dbReference>
<dbReference type="SUPFAM" id="SSF46785">
    <property type="entry name" value="Winged helix' DNA-binding domain"/>
    <property type="match status" value="1"/>
</dbReference>
<reference evidence="5 6" key="1">
    <citation type="submission" date="2019-02" db="EMBL/GenBank/DDBJ databases">
        <title>Complete Genome Sequence and Methylome Analysis of free living Spirochaetas.</title>
        <authorList>
            <person name="Fomenkov A."/>
            <person name="Dubinina G."/>
            <person name="Leshcheva N."/>
            <person name="Mikheeva N."/>
            <person name="Grabovich M."/>
            <person name="Vincze T."/>
            <person name="Roberts R.J."/>
        </authorList>
    </citation>
    <scope>NUCLEOTIDE SEQUENCE [LARGE SCALE GENOMIC DNA]</scope>
    <source>
        <strain evidence="5 6">K2</strain>
    </source>
</reference>
<keyword evidence="1" id="KW-0805">Transcription regulation</keyword>
<dbReference type="CDD" id="cd06267">
    <property type="entry name" value="PBP1_LacI_sugar_binding-like"/>
    <property type="match status" value="1"/>
</dbReference>
<dbReference type="AlphaFoldDB" id="A0A5C1QQ72"/>
<dbReference type="RefSeq" id="WP_149486362.1">
    <property type="nucleotide sequence ID" value="NZ_CP036150.1"/>
</dbReference>
<dbReference type="Pfam" id="PF13377">
    <property type="entry name" value="Peripla_BP_3"/>
    <property type="match status" value="1"/>
</dbReference>
<dbReference type="Pfam" id="PF00392">
    <property type="entry name" value="GntR"/>
    <property type="match status" value="1"/>
</dbReference>
<dbReference type="PANTHER" id="PTHR30146">
    <property type="entry name" value="LACI-RELATED TRANSCRIPTIONAL REPRESSOR"/>
    <property type="match status" value="1"/>
</dbReference>
<dbReference type="CDD" id="cd07377">
    <property type="entry name" value="WHTH_GntR"/>
    <property type="match status" value="1"/>
</dbReference>
<dbReference type="InterPro" id="IPR000524">
    <property type="entry name" value="Tscrpt_reg_HTH_GntR"/>
</dbReference>
<dbReference type="GO" id="GO:0003700">
    <property type="term" value="F:DNA-binding transcription factor activity"/>
    <property type="evidence" value="ECO:0007669"/>
    <property type="project" value="InterPro"/>
</dbReference>
<dbReference type="PROSITE" id="PS50949">
    <property type="entry name" value="HTH_GNTR"/>
    <property type="match status" value="1"/>
</dbReference>
<dbReference type="InterPro" id="IPR036388">
    <property type="entry name" value="WH-like_DNA-bd_sf"/>
</dbReference>
<evidence type="ECO:0000259" key="4">
    <source>
        <dbReference type="PROSITE" id="PS50949"/>
    </source>
</evidence>
<proteinExistence type="predicted"/>
<evidence type="ECO:0000256" key="1">
    <source>
        <dbReference type="ARBA" id="ARBA00023015"/>
    </source>
</evidence>
<dbReference type="SMART" id="SM00345">
    <property type="entry name" value="HTH_GNTR"/>
    <property type="match status" value="1"/>
</dbReference>
<keyword evidence="6" id="KW-1185">Reference proteome</keyword>